<accession>A0A445G881</accession>
<sequence>DINSSPLWQDRIFHLLSILYRIVNVVALVQLVRIQLRVPEYGWTTQKFGVLFLSSVEMCRSCSQSSLHCFEGLEWLHLKRGRKQFARGLVVKVDPQGRCGGVLIYGLQMIILKATQVYPLLANLKFFVVYGTTYFLCNLFIKKNH</sequence>
<dbReference type="InterPro" id="IPR009457">
    <property type="entry name" value="THH1/TOM1/TOM3_dom"/>
</dbReference>
<evidence type="ECO:0000256" key="1">
    <source>
        <dbReference type="ARBA" id="ARBA00004128"/>
    </source>
</evidence>
<evidence type="ECO:0000256" key="5">
    <source>
        <dbReference type="ARBA" id="ARBA00022989"/>
    </source>
</evidence>
<dbReference type="Proteomes" id="UP000289340">
    <property type="component" value="Chromosome 17"/>
</dbReference>
<comment type="caution">
    <text evidence="9">The sequence shown here is derived from an EMBL/GenBank/DDBJ whole genome shotgun (WGS) entry which is preliminary data.</text>
</comment>
<comment type="subcellular location">
    <subcellularLocation>
        <location evidence="1">Vacuole membrane</location>
        <topology evidence="1">Multi-pass membrane protein</topology>
    </subcellularLocation>
</comment>
<evidence type="ECO:0000313" key="10">
    <source>
        <dbReference type="Proteomes" id="UP000289340"/>
    </source>
</evidence>
<evidence type="ECO:0000256" key="2">
    <source>
        <dbReference type="ARBA" id="ARBA00006779"/>
    </source>
</evidence>
<feature type="transmembrane region" description="Helical" evidence="7">
    <location>
        <begin position="117"/>
        <end position="141"/>
    </location>
</feature>
<keyword evidence="6 7" id="KW-0472">Membrane</keyword>
<protein>
    <submittedName>
        <fullName evidence="9">Cleavage and polyadenylation specificity factor subunit 1</fullName>
    </submittedName>
</protein>
<organism evidence="9 10">
    <name type="scientific">Glycine soja</name>
    <name type="common">Wild soybean</name>
    <dbReference type="NCBI Taxonomy" id="3848"/>
    <lineage>
        <taxon>Eukaryota</taxon>
        <taxon>Viridiplantae</taxon>
        <taxon>Streptophyta</taxon>
        <taxon>Embryophyta</taxon>
        <taxon>Tracheophyta</taxon>
        <taxon>Spermatophyta</taxon>
        <taxon>Magnoliopsida</taxon>
        <taxon>eudicotyledons</taxon>
        <taxon>Gunneridae</taxon>
        <taxon>Pentapetalae</taxon>
        <taxon>rosids</taxon>
        <taxon>fabids</taxon>
        <taxon>Fabales</taxon>
        <taxon>Fabaceae</taxon>
        <taxon>Papilionoideae</taxon>
        <taxon>50 kb inversion clade</taxon>
        <taxon>NPAAA clade</taxon>
        <taxon>indigoferoid/millettioid clade</taxon>
        <taxon>Phaseoleae</taxon>
        <taxon>Glycine</taxon>
        <taxon>Glycine subgen. Soja</taxon>
    </lineage>
</organism>
<evidence type="ECO:0000256" key="3">
    <source>
        <dbReference type="ARBA" id="ARBA00022554"/>
    </source>
</evidence>
<keyword evidence="5 7" id="KW-1133">Transmembrane helix</keyword>
<evidence type="ECO:0000313" key="9">
    <source>
        <dbReference type="EMBL" id="RZB57403.1"/>
    </source>
</evidence>
<reference evidence="9 10" key="1">
    <citation type="submission" date="2018-09" db="EMBL/GenBank/DDBJ databases">
        <title>A high-quality reference genome of wild soybean provides a powerful tool to mine soybean genomes.</title>
        <authorList>
            <person name="Xie M."/>
            <person name="Chung C.Y.L."/>
            <person name="Li M.-W."/>
            <person name="Wong F.-L."/>
            <person name="Chan T.-F."/>
            <person name="Lam H.-M."/>
        </authorList>
    </citation>
    <scope>NUCLEOTIDE SEQUENCE [LARGE SCALE GENOMIC DNA]</scope>
    <source>
        <strain evidence="10">cv. W05</strain>
        <tissue evidence="9">Hypocotyl of etiolated seedlings</tissue>
    </source>
</reference>
<evidence type="ECO:0000256" key="7">
    <source>
        <dbReference type="SAM" id="Phobius"/>
    </source>
</evidence>
<proteinExistence type="inferred from homology"/>
<dbReference type="GO" id="GO:0005774">
    <property type="term" value="C:vacuolar membrane"/>
    <property type="evidence" value="ECO:0007669"/>
    <property type="project" value="UniProtKB-SubCell"/>
</dbReference>
<keyword evidence="3" id="KW-0926">Vacuole</keyword>
<evidence type="ECO:0000256" key="4">
    <source>
        <dbReference type="ARBA" id="ARBA00022692"/>
    </source>
</evidence>
<comment type="similarity">
    <text evidence="2">Belongs to the plant tobamovirus multiplication TOM1 protein family.</text>
</comment>
<dbReference type="InterPro" id="IPR040226">
    <property type="entry name" value="THH1/TOM1/TOM3"/>
</dbReference>
<keyword evidence="10" id="KW-1185">Reference proteome</keyword>
<dbReference type="Pfam" id="PF06454">
    <property type="entry name" value="THH1_TOM1-3_dom"/>
    <property type="match status" value="1"/>
</dbReference>
<dbReference type="PANTHER" id="PTHR31142:SF3">
    <property type="entry name" value="THH1_TOM1_TOM3 DOMAIN-CONTAINING PROTEIN"/>
    <property type="match status" value="1"/>
</dbReference>
<evidence type="ECO:0000256" key="6">
    <source>
        <dbReference type="ARBA" id="ARBA00023136"/>
    </source>
</evidence>
<feature type="domain" description="THH1/TOM1/TOM3" evidence="8">
    <location>
        <begin position="1"/>
        <end position="60"/>
    </location>
</feature>
<dbReference type="PANTHER" id="PTHR31142">
    <property type="entry name" value="TOBAMOVIRUS MULTIPLICATION PROTEIN 1-LIKE ISOFORM X1"/>
    <property type="match status" value="1"/>
</dbReference>
<gene>
    <name evidence="9" type="ORF">D0Y65_046179</name>
</gene>
<keyword evidence="4 7" id="KW-0812">Transmembrane</keyword>
<dbReference type="AlphaFoldDB" id="A0A445G881"/>
<feature type="non-terminal residue" evidence="9">
    <location>
        <position position="1"/>
    </location>
</feature>
<evidence type="ECO:0000259" key="8">
    <source>
        <dbReference type="Pfam" id="PF06454"/>
    </source>
</evidence>
<dbReference type="EMBL" id="QZWG01000017">
    <property type="protein sequence ID" value="RZB57403.1"/>
    <property type="molecule type" value="Genomic_DNA"/>
</dbReference>
<name>A0A445G881_GLYSO</name>
<feature type="transmembrane region" description="Helical" evidence="7">
    <location>
        <begin position="12"/>
        <end position="32"/>
    </location>
</feature>